<dbReference type="AlphaFoldDB" id="A0A7X3FQJ1"/>
<evidence type="ECO:0000256" key="5">
    <source>
        <dbReference type="ARBA" id="ARBA00023136"/>
    </source>
</evidence>
<gene>
    <name evidence="7" type="ORF">GO014_07990</name>
</gene>
<feature type="transmembrane region" description="Helical" evidence="6">
    <location>
        <begin position="189"/>
        <end position="207"/>
    </location>
</feature>
<dbReference type="PANTHER" id="PTHR47089:SF1">
    <property type="entry name" value="GUANOSINE ABC TRANSPORTER PERMEASE PROTEIN NUPP"/>
    <property type="match status" value="1"/>
</dbReference>
<evidence type="ECO:0000256" key="1">
    <source>
        <dbReference type="ARBA" id="ARBA00004651"/>
    </source>
</evidence>
<protein>
    <submittedName>
        <fullName evidence="7">ABC transporter permease</fullName>
    </submittedName>
</protein>
<comment type="caution">
    <text evidence="7">The sequence shown here is derived from an EMBL/GenBank/DDBJ whole genome shotgun (WGS) entry which is preliminary data.</text>
</comment>
<evidence type="ECO:0000256" key="3">
    <source>
        <dbReference type="ARBA" id="ARBA00022692"/>
    </source>
</evidence>
<feature type="transmembrane region" description="Helical" evidence="6">
    <location>
        <begin position="288"/>
        <end position="309"/>
    </location>
</feature>
<feature type="transmembrane region" description="Helical" evidence="6">
    <location>
        <begin position="107"/>
        <end position="128"/>
    </location>
</feature>
<feature type="transmembrane region" description="Helical" evidence="6">
    <location>
        <begin position="228"/>
        <end position="251"/>
    </location>
</feature>
<evidence type="ECO:0000256" key="6">
    <source>
        <dbReference type="SAM" id="Phobius"/>
    </source>
</evidence>
<evidence type="ECO:0000313" key="8">
    <source>
        <dbReference type="Proteomes" id="UP000438106"/>
    </source>
</evidence>
<dbReference type="GO" id="GO:0022857">
    <property type="term" value="F:transmembrane transporter activity"/>
    <property type="evidence" value="ECO:0007669"/>
    <property type="project" value="InterPro"/>
</dbReference>
<dbReference type="EMBL" id="WQRF01000002">
    <property type="protein sequence ID" value="MVS98958.1"/>
    <property type="molecule type" value="Genomic_DNA"/>
</dbReference>
<comment type="subcellular location">
    <subcellularLocation>
        <location evidence="1">Cell membrane</location>
        <topology evidence="1">Multi-pass membrane protein</topology>
    </subcellularLocation>
</comment>
<dbReference type="CDD" id="cd06580">
    <property type="entry name" value="TM_PBP1_transp_TpRbsC_like"/>
    <property type="match status" value="1"/>
</dbReference>
<dbReference type="Proteomes" id="UP000438106">
    <property type="component" value="Unassembled WGS sequence"/>
</dbReference>
<dbReference type="PANTHER" id="PTHR47089">
    <property type="entry name" value="ABC TRANSPORTER, PERMEASE PROTEIN"/>
    <property type="match status" value="1"/>
</dbReference>
<accession>A0A7X3FQJ1</accession>
<feature type="transmembrane region" description="Helical" evidence="6">
    <location>
        <begin position="12"/>
        <end position="31"/>
    </location>
</feature>
<feature type="transmembrane region" description="Helical" evidence="6">
    <location>
        <begin position="263"/>
        <end position="281"/>
    </location>
</feature>
<sequence>MSTRLLSASAPFILTVLVFLALAIALFIGLGQPPLQTLAALVQFAVGDSYSLSQTLAKTGPILLCALAAAVPGRLGLISVGAEGQLHAGAIAGTAIVLLAPTWPAPVLLPLMLLCAAAGGALYGYVPGLLRARLDVNETIVTLLMNYVSVLLVAALVFGPWRDPASQGWPATMQFPPAAVLPALPGSRIHLGLLLGVIAALALHVYFNHSRWADKVRILAGNRKVGETFGLSFGFWVIVLMSVGGALAGLAGISEVSAIQGRLQQSISLGYGLTGFLVSWLSRHQPLIILPVSLCVGGLVAGSDALQMFAKVPAASAVILQGLLFAAALAVPGLLARWRNAS</sequence>
<evidence type="ECO:0000256" key="4">
    <source>
        <dbReference type="ARBA" id="ARBA00022989"/>
    </source>
</evidence>
<keyword evidence="8" id="KW-1185">Reference proteome</keyword>
<keyword evidence="5 6" id="KW-0472">Membrane</keyword>
<proteinExistence type="predicted"/>
<keyword evidence="3 6" id="KW-0812">Transmembrane</keyword>
<keyword evidence="2" id="KW-1003">Cell membrane</keyword>
<dbReference type="GO" id="GO:0005886">
    <property type="term" value="C:plasma membrane"/>
    <property type="evidence" value="ECO:0007669"/>
    <property type="project" value="UniProtKB-SubCell"/>
</dbReference>
<dbReference type="RefSeq" id="WP_157289900.1">
    <property type="nucleotide sequence ID" value="NZ_WQRF01000002.1"/>
</dbReference>
<organism evidence="7 8">
    <name type="scientific">Devosia marina</name>
    <dbReference type="NCBI Taxonomy" id="2683198"/>
    <lineage>
        <taxon>Bacteria</taxon>
        <taxon>Pseudomonadati</taxon>
        <taxon>Pseudomonadota</taxon>
        <taxon>Alphaproteobacteria</taxon>
        <taxon>Hyphomicrobiales</taxon>
        <taxon>Devosiaceae</taxon>
        <taxon>Devosia</taxon>
    </lineage>
</organism>
<reference evidence="7 8" key="1">
    <citation type="submission" date="2019-12" db="EMBL/GenBank/DDBJ databases">
        <title>Devosia maris sp. nov., isolated from the deep seawater.</title>
        <authorList>
            <person name="Liu Y."/>
        </authorList>
    </citation>
    <scope>NUCLEOTIDE SEQUENCE [LARGE SCALE GENOMIC DNA]</scope>
    <source>
        <strain evidence="7 8">L53-10-65</strain>
    </source>
</reference>
<evidence type="ECO:0000256" key="2">
    <source>
        <dbReference type="ARBA" id="ARBA00022475"/>
    </source>
</evidence>
<dbReference type="Pfam" id="PF02653">
    <property type="entry name" value="BPD_transp_2"/>
    <property type="match status" value="1"/>
</dbReference>
<keyword evidence="4 6" id="KW-1133">Transmembrane helix</keyword>
<name>A0A7X3FQJ1_9HYPH</name>
<feature type="transmembrane region" description="Helical" evidence="6">
    <location>
        <begin position="140"/>
        <end position="161"/>
    </location>
</feature>
<dbReference type="InterPro" id="IPR001851">
    <property type="entry name" value="ABC_transp_permease"/>
</dbReference>
<feature type="transmembrane region" description="Helical" evidence="6">
    <location>
        <begin position="315"/>
        <end position="336"/>
    </location>
</feature>
<evidence type="ECO:0000313" key="7">
    <source>
        <dbReference type="EMBL" id="MVS98958.1"/>
    </source>
</evidence>